<dbReference type="PANTHER" id="PTHR35089:SF1">
    <property type="entry name" value="CHAPERONE PROTEIN SKP"/>
    <property type="match status" value="1"/>
</dbReference>
<sequence length="169" mass="18696">MKTIKVLVAAVVLLIFAGNANAQVKFGHINVNELIAAMPDIKVADKTVQDFAGTLDAQMKTMGTEYQTKVADFQAKEKTMTDAVKETKVKEIQDLEKRIGEFQQKAQQDIGKKQEEVYAPVLKKAEEAIKTVAKENNIAYVFDSSKGVLIQFPEGDNILPLVKKKLGIQ</sequence>
<evidence type="ECO:0000313" key="5">
    <source>
        <dbReference type="Proteomes" id="UP000236893"/>
    </source>
</evidence>
<dbReference type="InterPro" id="IPR024930">
    <property type="entry name" value="Skp_dom_sf"/>
</dbReference>
<reference evidence="4 5" key="1">
    <citation type="submission" date="2018-01" db="EMBL/GenBank/DDBJ databases">
        <authorList>
            <person name="Gaut B.S."/>
            <person name="Morton B.R."/>
            <person name="Clegg M.T."/>
            <person name="Duvall M.R."/>
        </authorList>
    </citation>
    <scope>NUCLEOTIDE SEQUENCE [LARGE SCALE GENOMIC DNA]</scope>
    <source>
        <strain evidence="4 5">HR-AV</strain>
    </source>
</reference>
<gene>
    <name evidence="4" type="ORF">C3K47_02665</name>
</gene>
<feature type="chain" id="PRO_5015776479" description="Molecular chaperone Skp" evidence="3">
    <location>
        <begin position="23"/>
        <end position="169"/>
    </location>
</feature>
<accession>A0A2S5A7Q0</accession>
<protein>
    <recommendedName>
        <fullName evidence="6">Molecular chaperone Skp</fullName>
    </recommendedName>
</protein>
<evidence type="ECO:0000313" key="4">
    <source>
        <dbReference type="EMBL" id="POY38319.1"/>
    </source>
</evidence>
<dbReference type="AlphaFoldDB" id="A0A2S5A7Q0"/>
<evidence type="ECO:0000256" key="1">
    <source>
        <dbReference type="ARBA" id="ARBA00009091"/>
    </source>
</evidence>
<name>A0A2S5A7Q0_9SPHI</name>
<evidence type="ECO:0000256" key="3">
    <source>
        <dbReference type="SAM" id="SignalP"/>
    </source>
</evidence>
<dbReference type="SMART" id="SM00935">
    <property type="entry name" value="OmpH"/>
    <property type="match status" value="1"/>
</dbReference>
<dbReference type="PANTHER" id="PTHR35089">
    <property type="entry name" value="CHAPERONE PROTEIN SKP"/>
    <property type="match status" value="1"/>
</dbReference>
<dbReference type="Pfam" id="PF03938">
    <property type="entry name" value="OmpH"/>
    <property type="match status" value="1"/>
</dbReference>
<organism evidence="4 5">
    <name type="scientific">Solitalea longa</name>
    <dbReference type="NCBI Taxonomy" id="2079460"/>
    <lineage>
        <taxon>Bacteria</taxon>
        <taxon>Pseudomonadati</taxon>
        <taxon>Bacteroidota</taxon>
        <taxon>Sphingobacteriia</taxon>
        <taxon>Sphingobacteriales</taxon>
        <taxon>Sphingobacteriaceae</taxon>
        <taxon>Solitalea</taxon>
    </lineage>
</organism>
<dbReference type="GO" id="GO:0005829">
    <property type="term" value="C:cytosol"/>
    <property type="evidence" value="ECO:0007669"/>
    <property type="project" value="TreeGrafter"/>
</dbReference>
<evidence type="ECO:0008006" key="6">
    <source>
        <dbReference type="Google" id="ProtNLM"/>
    </source>
</evidence>
<proteinExistence type="inferred from homology"/>
<dbReference type="GO" id="GO:0050821">
    <property type="term" value="P:protein stabilization"/>
    <property type="evidence" value="ECO:0007669"/>
    <property type="project" value="TreeGrafter"/>
</dbReference>
<comment type="similarity">
    <text evidence="1">Belongs to the Skp family.</text>
</comment>
<dbReference type="Proteomes" id="UP000236893">
    <property type="component" value="Unassembled WGS sequence"/>
</dbReference>
<dbReference type="RefSeq" id="WP_103787549.1">
    <property type="nucleotide sequence ID" value="NZ_PQVF01000002.1"/>
</dbReference>
<dbReference type="Gene3D" id="3.30.910.20">
    <property type="entry name" value="Skp domain"/>
    <property type="match status" value="1"/>
</dbReference>
<keyword evidence="2 3" id="KW-0732">Signal</keyword>
<dbReference type="SUPFAM" id="SSF111384">
    <property type="entry name" value="OmpH-like"/>
    <property type="match status" value="1"/>
</dbReference>
<evidence type="ECO:0000256" key="2">
    <source>
        <dbReference type="ARBA" id="ARBA00022729"/>
    </source>
</evidence>
<feature type="signal peptide" evidence="3">
    <location>
        <begin position="1"/>
        <end position="22"/>
    </location>
</feature>
<dbReference type="GO" id="GO:0051082">
    <property type="term" value="F:unfolded protein binding"/>
    <property type="evidence" value="ECO:0007669"/>
    <property type="project" value="InterPro"/>
</dbReference>
<comment type="caution">
    <text evidence="4">The sequence shown here is derived from an EMBL/GenBank/DDBJ whole genome shotgun (WGS) entry which is preliminary data.</text>
</comment>
<dbReference type="OrthoDB" id="1524711at2"/>
<dbReference type="InterPro" id="IPR005632">
    <property type="entry name" value="Chaperone_Skp"/>
</dbReference>
<keyword evidence="5" id="KW-1185">Reference proteome</keyword>
<dbReference type="EMBL" id="PQVF01000002">
    <property type="protein sequence ID" value="POY38319.1"/>
    <property type="molecule type" value="Genomic_DNA"/>
</dbReference>